<accession>A0ABT0M2L1</accession>
<proteinExistence type="inferred from homology"/>
<dbReference type="InterPro" id="IPR001547">
    <property type="entry name" value="Glyco_hydro_5"/>
</dbReference>
<organism evidence="5 6">
    <name type="scientific">Roseinatronobacter domitianus</name>
    <dbReference type="NCBI Taxonomy" id="2940293"/>
    <lineage>
        <taxon>Bacteria</taxon>
        <taxon>Pseudomonadati</taxon>
        <taxon>Pseudomonadota</taxon>
        <taxon>Alphaproteobacteria</taxon>
        <taxon>Rhodobacterales</taxon>
        <taxon>Paracoccaceae</taxon>
        <taxon>Roseinatronobacter</taxon>
    </lineage>
</organism>
<evidence type="ECO:0000256" key="3">
    <source>
        <dbReference type="RuleBase" id="RU361153"/>
    </source>
</evidence>
<dbReference type="EMBL" id="JALZWP010000005">
    <property type="protein sequence ID" value="MCL1628549.1"/>
    <property type="molecule type" value="Genomic_DNA"/>
</dbReference>
<keyword evidence="1 3" id="KW-0378">Hydrolase</keyword>
<dbReference type="Proteomes" id="UP001202550">
    <property type="component" value="Unassembled WGS sequence"/>
</dbReference>
<evidence type="ECO:0000313" key="6">
    <source>
        <dbReference type="Proteomes" id="UP001202550"/>
    </source>
</evidence>
<gene>
    <name evidence="5" type="ORF">M3N55_07380</name>
</gene>
<sequence>MTTAPLPRWSKDRANAWWHAQPCPVGCNFLPSSAVNFLEMWMPDSFDRDTIARELRWAAEMGLNSIRTNLHYLVWKHDRDGLMARFDWLLQTASDMGLSVMPVLFDDCGFGGAEPVYGPQPDPVPGLHNSRAVASPGRAAVTNRALWPEFHAYLADIIQTHSTDPRILAWDLYNEPGNRMIFLPGGEYAEHDPALSQHSKDLMESAFAWARAINPHQPLTVAAWRTPIPGDDGAAFDDPIDRQALALSDVITFHAYCDIKNARQYVAQLQEHDRPIMITEWMARTIGSRIQDQLPLYHDMNVGAYNWGLVKGRTQTDQPWPRELEVLHGKVRAPELWFHDLLWPDGRAFDPQEVSIIRDLTQKPSRAESIRE</sequence>
<comment type="similarity">
    <text evidence="3">Belongs to the glycosyl hydrolase 5 (cellulase A) family.</text>
</comment>
<comment type="caution">
    <text evidence="5">The sequence shown here is derived from an EMBL/GenBank/DDBJ whole genome shotgun (WGS) entry which is preliminary data.</text>
</comment>
<evidence type="ECO:0000256" key="2">
    <source>
        <dbReference type="ARBA" id="ARBA00023295"/>
    </source>
</evidence>
<dbReference type="RefSeq" id="WP_249057875.1">
    <property type="nucleotide sequence ID" value="NZ_JALZWP010000005.1"/>
</dbReference>
<evidence type="ECO:0000313" key="5">
    <source>
        <dbReference type="EMBL" id="MCL1628549.1"/>
    </source>
</evidence>
<keyword evidence="2 3" id="KW-0326">Glycosidase</keyword>
<name>A0ABT0M2L1_9RHOB</name>
<dbReference type="InterPro" id="IPR017853">
    <property type="entry name" value="GH"/>
</dbReference>
<feature type="domain" description="Glycoside hydrolase family 5" evidence="4">
    <location>
        <begin position="55"/>
        <end position="284"/>
    </location>
</feature>
<reference evidence="5 6" key="1">
    <citation type="submission" date="2022-05" db="EMBL/GenBank/DDBJ databases">
        <title>Seasonal and diel survey of microbial diversity of the Tyrrhenian coast.</title>
        <authorList>
            <person name="Gattoni G."/>
            <person name="Corral P."/>
        </authorList>
    </citation>
    <scope>NUCLEOTIDE SEQUENCE [LARGE SCALE GENOMIC DNA]</scope>
    <source>
        <strain evidence="5 6">V10</strain>
    </source>
</reference>
<protein>
    <submittedName>
        <fullName evidence="5">Cellulase family glycosylhydrolase</fullName>
    </submittedName>
</protein>
<dbReference type="Pfam" id="PF00150">
    <property type="entry name" value="Cellulase"/>
    <property type="match status" value="1"/>
</dbReference>
<evidence type="ECO:0000259" key="4">
    <source>
        <dbReference type="Pfam" id="PF00150"/>
    </source>
</evidence>
<evidence type="ECO:0000256" key="1">
    <source>
        <dbReference type="ARBA" id="ARBA00022801"/>
    </source>
</evidence>
<dbReference type="SUPFAM" id="SSF51445">
    <property type="entry name" value="(Trans)glycosidases"/>
    <property type="match status" value="1"/>
</dbReference>
<dbReference type="Gene3D" id="3.20.20.80">
    <property type="entry name" value="Glycosidases"/>
    <property type="match status" value="1"/>
</dbReference>
<keyword evidence="6" id="KW-1185">Reference proteome</keyword>